<dbReference type="RefSeq" id="WP_206728532.1">
    <property type="nucleotide sequence ID" value="NZ_CP071090.1"/>
</dbReference>
<dbReference type="InterPro" id="IPR012341">
    <property type="entry name" value="6hp_glycosidase-like_sf"/>
</dbReference>
<evidence type="ECO:0000313" key="4">
    <source>
        <dbReference type="Proteomes" id="UP000662747"/>
    </source>
</evidence>
<dbReference type="Pfam" id="PF06202">
    <property type="entry name" value="GDE_C"/>
    <property type="match status" value="1"/>
</dbReference>
<dbReference type="InterPro" id="IPR010401">
    <property type="entry name" value="AGL/Gdb1"/>
</dbReference>
<organism evidence="3 4">
    <name type="scientific">Pyxidicoccus parkwayensis</name>
    <dbReference type="NCBI Taxonomy" id="2813578"/>
    <lineage>
        <taxon>Bacteria</taxon>
        <taxon>Pseudomonadati</taxon>
        <taxon>Myxococcota</taxon>
        <taxon>Myxococcia</taxon>
        <taxon>Myxococcales</taxon>
        <taxon>Cystobacterineae</taxon>
        <taxon>Myxococcaceae</taxon>
        <taxon>Pyxidicoccus</taxon>
    </lineage>
</organism>
<protein>
    <submittedName>
        <fullName evidence="3">Glycogen debranching enzyme family protein</fullName>
    </submittedName>
</protein>
<keyword evidence="4" id="KW-1185">Reference proteome</keyword>
<dbReference type="SUPFAM" id="SSF48208">
    <property type="entry name" value="Six-hairpin glycosidases"/>
    <property type="match status" value="1"/>
</dbReference>
<sequence>MNADLPSPALPRLAFEWPQGPDFQKELHHEWLVTNGRGGFASGTLVGCNTRRYHGVFIPSLEQRGRTVLLARMVEHADVEGRTWRLGSEERADGAIHEDGAKHLRSFHLEGLIPIWEYQLGPARLRRRLVMVHGENTVFIAWEHVSGPEVSLRIRPFPVDRPHDRAIASHAPEATVILEGSQVELRIGDEAPPVRLRMYGRRPAPFVGLEETSAAQLYRVEKARGYEHTEVQHSPGFFECRLTQGETVALGITTETWSCLERDPSEVFTLEQERERLLLGRAPLEARDGVSARLVLAADQFLITPMRTADDAWSRSLGQDARSIIAGYHWFTDWGRDTMISLDGLTLCTGRYREAEAILRTFQHYVRDGLIPNYFPDGKSEGVYHTADATLWFFHAVDRYLERTRDEELLRDLFPTLRSIIEHHQRGTRFNIGVDPEDGLLRQGAEGYQLTWMDAKVDGWVVTPRRGKAVELNALWFNALRLMATWAERLGHDARPYLTAAEKAYDSFNQRFWNEKLQCLFDVVDGEHVKEDATIRPNQVFAISLTHPVLRREHWEPVLDVVRRELVTPVGLRSLSPGHPDFKANYDGDLRARDAAYHQGTVWGWLIGHYVDAALKVNPDLQAAHSLLRGMEEHLLHAGIGQMSEIFDATEPFQPRGCIAQAWSVAEALRVFMKTHVTT</sequence>
<reference evidence="3 4" key="1">
    <citation type="submission" date="2021-02" db="EMBL/GenBank/DDBJ databases">
        <title>De Novo genome assembly of isolated myxobacteria.</title>
        <authorList>
            <person name="Stevens D.C."/>
        </authorList>
    </citation>
    <scope>NUCLEOTIDE SEQUENCE [LARGE SCALE GENOMIC DNA]</scope>
    <source>
        <strain evidence="4">SCPEA02</strain>
    </source>
</reference>
<feature type="domain" description="Glycogen debranching enzyme C-terminal" evidence="1">
    <location>
        <begin position="310"/>
        <end position="670"/>
    </location>
</feature>
<dbReference type="PANTHER" id="PTHR10569">
    <property type="entry name" value="GLYCOGEN DEBRANCHING ENZYME"/>
    <property type="match status" value="1"/>
</dbReference>
<evidence type="ECO:0000313" key="3">
    <source>
        <dbReference type="EMBL" id="QSQ27004.1"/>
    </source>
</evidence>
<dbReference type="InterPro" id="IPR032790">
    <property type="entry name" value="GDE_C"/>
</dbReference>
<evidence type="ECO:0000259" key="1">
    <source>
        <dbReference type="Pfam" id="PF06202"/>
    </source>
</evidence>
<name>A0ABX7P930_9BACT</name>
<dbReference type="Pfam" id="PF12439">
    <property type="entry name" value="GDE_N"/>
    <property type="match status" value="1"/>
</dbReference>
<evidence type="ECO:0000259" key="2">
    <source>
        <dbReference type="Pfam" id="PF12439"/>
    </source>
</evidence>
<proteinExistence type="predicted"/>
<dbReference type="Proteomes" id="UP000662747">
    <property type="component" value="Chromosome"/>
</dbReference>
<dbReference type="EMBL" id="CP071090">
    <property type="protein sequence ID" value="QSQ27004.1"/>
    <property type="molecule type" value="Genomic_DNA"/>
</dbReference>
<accession>A0ABX7P930</accession>
<dbReference type="NCBIfam" id="TIGR01561">
    <property type="entry name" value="gde_arch"/>
    <property type="match status" value="1"/>
</dbReference>
<dbReference type="InterPro" id="IPR008928">
    <property type="entry name" value="6-hairpin_glycosidase_sf"/>
</dbReference>
<dbReference type="InterPro" id="IPR006451">
    <property type="entry name" value="Glycogen_debranch_arc"/>
</dbReference>
<feature type="domain" description="Glycogen debranching enzyme bacterial and archaeal type N-terminal" evidence="2">
    <location>
        <begin position="29"/>
        <end position="248"/>
    </location>
</feature>
<dbReference type="PANTHER" id="PTHR10569:SF2">
    <property type="entry name" value="GLYCOGEN DEBRANCHING ENZYME"/>
    <property type="match status" value="1"/>
</dbReference>
<gene>
    <name evidence="3" type="ORF">JY651_19725</name>
</gene>
<dbReference type="Gene3D" id="1.50.10.10">
    <property type="match status" value="1"/>
</dbReference>
<dbReference type="InterPro" id="IPR024742">
    <property type="entry name" value="Glycogen_debranch_N"/>
</dbReference>